<dbReference type="InterPro" id="IPR003591">
    <property type="entry name" value="Leu-rich_rpt_typical-subtyp"/>
</dbReference>
<keyword evidence="2" id="KW-0433">Leucine-rich repeat</keyword>
<dbReference type="InterPro" id="IPR002182">
    <property type="entry name" value="NB-ARC"/>
</dbReference>
<dbReference type="FunFam" id="1.10.10.10:FF:000322">
    <property type="entry name" value="Probable disease resistance protein At1g63360"/>
    <property type="match status" value="1"/>
</dbReference>
<dbReference type="Gene3D" id="1.10.8.430">
    <property type="entry name" value="Helical domain of apoptotic protease-activating factors"/>
    <property type="match status" value="1"/>
</dbReference>
<dbReference type="Gene3D" id="3.80.10.10">
    <property type="entry name" value="Ribonuclease Inhibitor"/>
    <property type="match status" value="1"/>
</dbReference>
<dbReference type="Pfam" id="PF23559">
    <property type="entry name" value="WHD_DRP"/>
    <property type="match status" value="1"/>
</dbReference>
<keyword evidence="4" id="KW-0547">Nucleotide-binding</keyword>
<dbReference type="InterPro" id="IPR042197">
    <property type="entry name" value="Apaf_helical"/>
</dbReference>
<dbReference type="eggNOG" id="KOG4658">
    <property type="taxonomic scope" value="Eukaryota"/>
</dbReference>
<evidence type="ECO:0000256" key="7">
    <source>
        <dbReference type="SAM" id="Coils"/>
    </source>
</evidence>
<reference evidence="11 12" key="1">
    <citation type="submission" date="2013-10" db="EMBL/GenBank/DDBJ databases">
        <authorList>
            <consortium name="International Citrus Genome Consortium"/>
            <person name="Jenkins J."/>
            <person name="Schmutz J."/>
            <person name="Prochnik S."/>
            <person name="Rokhsar D."/>
            <person name="Gmitter F."/>
            <person name="Ollitrault P."/>
            <person name="Machado M."/>
            <person name="Talon M."/>
            <person name="Wincker P."/>
            <person name="Jaillon O."/>
            <person name="Morgante M."/>
        </authorList>
    </citation>
    <scope>NUCLEOTIDE SEQUENCE</scope>
    <source>
        <strain evidence="12">cv. Clemenules</strain>
    </source>
</reference>
<evidence type="ECO:0000313" key="12">
    <source>
        <dbReference type="Proteomes" id="UP000030687"/>
    </source>
</evidence>
<evidence type="ECO:0000256" key="3">
    <source>
        <dbReference type="ARBA" id="ARBA00022737"/>
    </source>
</evidence>
<dbReference type="InterPro" id="IPR058922">
    <property type="entry name" value="WHD_DRP"/>
</dbReference>
<dbReference type="AlphaFoldDB" id="V4TX73"/>
<feature type="domain" description="Disease resistance protein At4g27190-like leucine-rich repeats" evidence="9">
    <location>
        <begin position="801"/>
        <end position="924"/>
    </location>
</feature>
<evidence type="ECO:0000256" key="1">
    <source>
        <dbReference type="ARBA" id="ARBA00008894"/>
    </source>
</evidence>
<dbReference type="InterPro" id="IPR036388">
    <property type="entry name" value="WH-like_DNA-bd_sf"/>
</dbReference>
<dbReference type="PROSITE" id="PS51450">
    <property type="entry name" value="LRR"/>
    <property type="match status" value="1"/>
</dbReference>
<evidence type="ECO:0000256" key="6">
    <source>
        <dbReference type="ARBA" id="ARBA00022840"/>
    </source>
</evidence>
<keyword evidence="12" id="KW-1185">Reference proteome</keyword>
<keyword evidence="5" id="KW-0611">Plant defense</keyword>
<dbReference type="InterPro" id="IPR057135">
    <property type="entry name" value="At4g27190-like_LRR"/>
</dbReference>
<dbReference type="FunFam" id="1.10.8.430:FF:000003">
    <property type="entry name" value="Probable disease resistance protein At5g66910"/>
    <property type="match status" value="1"/>
</dbReference>
<organism evidence="11 12">
    <name type="scientific">Citrus clementina</name>
    <name type="common">Clementine</name>
    <name type="synonym">Citrus deliciosa x Citrus sinensis</name>
    <dbReference type="NCBI Taxonomy" id="85681"/>
    <lineage>
        <taxon>Eukaryota</taxon>
        <taxon>Viridiplantae</taxon>
        <taxon>Streptophyta</taxon>
        <taxon>Embryophyta</taxon>
        <taxon>Tracheophyta</taxon>
        <taxon>Spermatophyta</taxon>
        <taxon>Magnoliopsida</taxon>
        <taxon>eudicotyledons</taxon>
        <taxon>Gunneridae</taxon>
        <taxon>Pentapetalae</taxon>
        <taxon>rosids</taxon>
        <taxon>malvids</taxon>
        <taxon>Sapindales</taxon>
        <taxon>Rutaceae</taxon>
        <taxon>Aurantioideae</taxon>
        <taxon>Citrus</taxon>
    </lineage>
</organism>
<dbReference type="GO" id="GO:0043531">
    <property type="term" value="F:ADP binding"/>
    <property type="evidence" value="ECO:0007669"/>
    <property type="project" value="InterPro"/>
</dbReference>
<dbReference type="InterPro" id="IPR050905">
    <property type="entry name" value="Plant_NBS-LRR"/>
</dbReference>
<dbReference type="SMART" id="SM00369">
    <property type="entry name" value="LRR_TYP"/>
    <property type="match status" value="4"/>
</dbReference>
<dbReference type="Gene3D" id="3.40.50.300">
    <property type="entry name" value="P-loop containing nucleotide triphosphate hydrolases"/>
    <property type="match status" value="1"/>
</dbReference>
<evidence type="ECO:0000259" key="10">
    <source>
        <dbReference type="Pfam" id="PF23559"/>
    </source>
</evidence>
<dbReference type="SUPFAM" id="SSF52540">
    <property type="entry name" value="P-loop containing nucleoside triphosphate hydrolases"/>
    <property type="match status" value="1"/>
</dbReference>
<dbReference type="PRINTS" id="PR00364">
    <property type="entry name" value="DISEASERSIST"/>
</dbReference>
<protein>
    <submittedName>
        <fullName evidence="11">Uncharacterized protein</fullName>
    </submittedName>
</protein>
<dbReference type="Proteomes" id="UP000030687">
    <property type="component" value="Unassembled WGS sequence"/>
</dbReference>
<keyword evidence="3" id="KW-0677">Repeat</keyword>
<keyword evidence="7" id="KW-0175">Coiled coil</keyword>
<accession>V4TX73</accession>
<dbReference type="EMBL" id="KI535697">
    <property type="protein sequence ID" value="ESR65188.1"/>
    <property type="molecule type" value="Genomic_DNA"/>
</dbReference>
<evidence type="ECO:0000259" key="9">
    <source>
        <dbReference type="Pfam" id="PF23247"/>
    </source>
</evidence>
<dbReference type="InterPro" id="IPR001611">
    <property type="entry name" value="Leu-rich_rpt"/>
</dbReference>
<dbReference type="Pfam" id="PF00931">
    <property type="entry name" value="NB-ARC"/>
    <property type="match status" value="1"/>
</dbReference>
<dbReference type="Gene3D" id="1.10.10.10">
    <property type="entry name" value="Winged helix-like DNA-binding domain superfamily/Winged helix DNA-binding domain"/>
    <property type="match status" value="1"/>
</dbReference>
<dbReference type="Gramene" id="ESR65188">
    <property type="protein sequence ID" value="ESR65188"/>
    <property type="gene ID" value="CICLE_v10010335mg"/>
</dbReference>
<dbReference type="SUPFAM" id="SSF52058">
    <property type="entry name" value="L domain-like"/>
    <property type="match status" value="1"/>
</dbReference>
<dbReference type="PANTHER" id="PTHR33463:SF187">
    <property type="entry name" value="AND NB-ARC DOMAIN DISEASE RESISTANCE PROTEIN, PUTATIVE-RELATED"/>
    <property type="match status" value="1"/>
</dbReference>
<dbReference type="PANTHER" id="PTHR33463">
    <property type="entry name" value="NB-ARC DOMAIN-CONTAINING PROTEIN-RELATED"/>
    <property type="match status" value="1"/>
</dbReference>
<name>V4TX73_CITCL</name>
<dbReference type="GO" id="GO:0005524">
    <property type="term" value="F:ATP binding"/>
    <property type="evidence" value="ECO:0007669"/>
    <property type="project" value="UniProtKB-KW"/>
</dbReference>
<dbReference type="InterPro" id="IPR027417">
    <property type="entry name" value="P-loop_NTPase"/>
</dbReference>
<keyword evidence="6" id="KW-0067">ATP-binding</keyword>
<feature type="domain" description="Disease resistance protein winged helix" evidence="10">
    <location>
        <begin position="394"/>
        <end position="461"/>
    </location>
</feature>
<dbReference type="OMA" id="RIYDCEG"/>
<gene>
    <name evidence="11" type="ORF">CICLE_v10010335mg</name>
</gene>
<dbReference type="InParanoid" id="V4TX73"/>
<dbReference type="KEGG" id="cic:CICLE_v10010335mg"/>
<feature type="coiled-coil region" evidence="7">
    <location>
        <begin position="31"/>
        <end position="86"/>
    </location>
</feature>
<evidence type="ECO:0000259" key="8">
    <source>
        <dbReference type="Pfam" id="PF00931"/>
    </source>
</evidence>
<dbReference type="FunFam" id="3.40.50.300:FF:001091">
    <property type="entry name" value="Probable disease resistance protein At1g61300"/>
    <property type="match status" value="1"/>
</dbReference>
<comment type="similarity">
    <text evidence="1">Belongs to the disease resistance NB-LRR family.</text>
</comment>
<dbReference type="Pfam" id="PF13855">
    <property type="entry name" value="LRR_8"/>
    <property type="match status" value="1"/>
</dbReference>
<dbReference type="Pfam" id="PF23247">
    <property type="entry name" value="LRR_RPS2"/>
    <property type="match status" value="1"/>
</dbReference>
<feature type="domain" description="NB-ARC" evidence="8">
    <location>
        <begin position="144"/>
        <end position="305"/>
    </location>
</feature>
<evidence type="ECO:0000313" key="11">
    <source>
        <dbReference type="EMBL" id="ESR65188.1"/>
    </source>
</evidence>
<evidence type="ECO:0000256" key="4">
    <source>
        <dbReference type="ARBA" id="ARBA00022741"/>
    </source>
</evidence>
<dbReference type="GO" id="GO:0006952">
    <property type="term" value="P:defense response"/>
    <property type="evidence" value="ECO:0007669"/>
    <property type="project" value="UniProtKB-KW"/>
</dbReference>
<dbReference type="InterPro" id="IPR032675">
    <property type="entry name" value="LRR_dom_sf"/>
</dbReference>
<evidence type="ECO:0000256" key="2">
    <source>
        <dbReference type="ARBA" id="ARBA00022614"/>
    </source>
</evidence>
<sequence>MEPGAVIEIINFLGPPICKYWNYHRNLKIFLDTLRSKKEDLNCRKEDVELRLSAECHSGKAPKKEVEKWLKKAEKVSNEAQSLEDKASKCRYVSRACLGKLIDEKIKELIEVYDQGSFPTSLVIDPPSNVGQLIPTQELVGEATVKEKVWGHLMGGTVCKIGVCGMGGIGKTTIMKHVHNELLKETKFDTVIWVTVSQEFDVEKIQRSIASALNKPLPAEDKTKRTAELSEMLKERKRYVLILDDAWKRFFLDDVGIPEPTVDNGCKLVLTTRSKEVARSMGCEVIPVDLLSEDEALRLFSKHVGDYLLRIPTIEPILKQVVEQCAGLPLAIVTVASSMKSEDDVDLWKNALNELKENSTSVEGMADEVIPRLKFSYDRLMDPKIKRCFLCCALYPEDFDIPKEELIEYWIVEGLIDEMETRQATHYKGLAILHKLENNCLLESAAEGKCVKMHDLVRDMALHITAVSPRYLVKAGKIRPLLLEEEWKDDVEKVSLMRCRMTEIPSNFPFSNCRTLSTLLLQDNDISEIPESFFEHMIGLKILDLSENNYLLRLPDSISGLINLTALMVHGCSLLRHVPSLAKLSALKKLDLGRTGIDVVPRGLEMLAHLTYLDLNSYGLQQIPDGMLSNLSRIQHLRLEAIAFENVEDILRLTKLEIFRVRFDNLQDYQWYLSLQSRRRFSKYYFTVGKNYYSYTPGEWDKFVSLVELRICENSVVLPHDIQKLLFHACGGMRSLRDVPSLKDTTDLRECMICWCKQMEFVFCLSCYGILETLEVLSLLGLVDLKAIFQIAEDEVNASSLRTQTPSPPNIVFRLKSLFMYRCDKIRKLFSPELLPSLQNLEEITVNNCGGLEEIIAASDDDEEGENNEAAGNNSIKSLALPKLRVLFLNLLPNLMSICSCRSTLVCNSLETITVLRCPEIKRLPVLLPHLLNGQPLNPRSLEIDIGKDRWDALEWDDPNTKSLLAPFCRYW</sequence>
<evidence type="ECO:0000256" key="5">
    <source>
        <dbReference type="ARBA" id="ARBA00022821"/>
    </source>
</evidence>
<proteinExistence type="inferred from homology"/>